<keyword evidence="1" id="KW-1133">Transmembrane helix</keyword>
<accession>A0A7S8FHV6</accession>
<name>A0A7S8FHV6_9BACT</name>
<feature type="transmembrane region" description="Helical" evidence="1">
    <location>
        <begin position="288"/>
        <end position="317"/>
    </location>
</feature>
<keyword evidence="1" id="KW-0472">Membrane</keyword>
<dbReference type="SUPFAM" id="SSF48317">
    <property type="entry name" value="Acid phosphatase/Vanadium-dependent haloperoxidase"/>
    <property type="match status" value="1"/>
</dbReference>
<protein>
    <recommendedName>
        <fullName evidence="2">Phosphatidic acid phosphatase type 2/haloperoxidase domain-containing protein</fullName>
    </recommendedName>
</protein>
<dbReference type="PANTHER" id="PTHR14969">
    <property type="entry name" value="SPHINGOSINE-1-PHOSPHATE PHOSPHOHYDROLASE"/>
    <property type="match status" value="1"/>
</dbReference>
<dbReference type="AlphaFoldDB" id="A0A7S8FHV6"/>
<reference evidence="3 4" key="1">
    <citation type="journal article" date="2020" name="ISME J.">
        <title>Enrichment and physiological characterization of a novel comammox Nitrospira indicates ammonium inhibition of complete nitrification.</title>
        <authorList>
            <person name="Sakoula D."/>
            <person name="Koch H."/>
            <person name="Frank J."/>
            <person name="Jetten M.S.M."/>
            <person name="van Kessel M.A.H.J."/>
            <person name="Lucker S."/>
        </authorList>
    </citation>
    <scope>NUCLEOTIDE SEQUENCE [LARGE SCALE GENOMIC DNA]</scope>
    <source>
        <strain evidence="3">Comreactor17</strain>
    </source>
</reference>
<dbReference type="InterPro" id="IPR000326">
    <property type="entry name" value="PAP2/HPO"/>
</dbReference>
<feature type="transmembrane region" description="Helical" evidence="1">
    <location>
        <begin position="73"/>
        <end position="90"/>
    </location>
</feature>
<dbReference type="EMBL" id="CP047423">
    <property type="protein sequence ID" value="QPD06068.1"/>
    <property type="molecule type" value="Genomic_DNA"/>
</dbReference>
<organism evidence="3 4">
    <name type="scientific">Candidatus Nitrospira kreftii</name>
    <dbReference type="NCBI Taxonomy" id="2652173"/>
    <lineage>
        <taxon>Bacteria</taxon>
        <taxon>Pseudomonadati</taxon>
        <taxon>Nitrospirota</taxon>
        <taxon>Nitrospiria</taxon>
        <taxon>Nitrospirales</taxon>
        <taxon>Nitrospiraceae</taxon>
        <taxon>Nitrospira</taxon>
    </lineage>
</organism>
<proteinExistence type="predicted"/>
<feature type="transmembrane region" description="Helical" evidence="1">
    <location>
        <begin position="247"/>
        <end position="267"/>
    </location>
</feature>
<evidence type="ECO:0000256" key="1">
    <source>
        <dbReference type="SAM" id="Phobius"/>
    </source>
</evidence>
<sequence>MGVSAPIPLKKIWSLAAFGCSCAALVISFLGWAQFDLPITKYVRSVTVHLPWDQLTVPWMAFTSNTGDWLGQGWRLALLSILLLALAWVFEKRVLKLAAIQSLIAHGIAAILANVLKHLIGRPRPKFVHSGDWQMAISWVSGLDSFPSGHSTASFAVATVLAKRFPVWGPLCISAAVFVALSRVLRGSHFPTDVVGGAVVGVLSGSLAAAPLKAWRTSLQDGCRHAAIGVSTAFAALWTLSHNMDDGLMGMLFVALGVVAVVGGLWLRRTYWIRKERSARSWQFMTSVCLIAYGLAAMTTSPLVLSSMGFACLAYWFEAMGQAYRSLEESSNWFVVQESALLGGVALALLILVDARGVLPFQ</sequence>
<dbReference type="PANTHER" id="PTHR14969:SF13">
    <property type="entry name" value="AT30094P"/>
    <property type="match status" value="1"/>
</dbReference>
<dbReference type="SMART" id="SM00014">
    <property type="entry name" value="acidPPc"/>
    <property type="match status" value="1"/>
</dbReference>
<keyword evidence="1" id="KW-0812">Transmembrane</keyword>
<feature type="transmembrane region" description="Helical" evidence="1">
    <location>
        <begin position="12"/>
        <end position="35"/>
    </location>
</feature>
<feature type="transmembrane region" description="Helical" evidence="1">
    <location>
        <begin position="340"/>
        <end position="359"/>
    </location>
</feature>
<evidence type="ECO:0000313" key="4">
    <source>
        <dbReference type="Proteomes" id="UP000593737"/>
    </source>
</evidence>
<feature type="domain" description="Phosphatidic acid phosphatase type 2/haloperoxidase" evidence="2">
    <location>
        <begin position="99"/>
        <end position="209"/>
    </location>
</feature>
<dbReference type="Pfam" id="PF01569">
    <property type="entry name" value="PAP2"/>
    <property type="match status" value="1"/>
</dbReference>
<feature type="transmembrane region" description="Helical" evidence="1">
    <location>
        <begin position="97"/>
        <end position="116"/>
    </location>
</feature>
<evidence type="ECO:0000259" key="2">
    <source>
        <dbReference type="SMART" id="SM00014"/>
    </source>
</evidence>
<feature type="transmembrane region" description="Helical" evidence="1">
    <location>
        <begin position="165"/>
        <end position="182"/>
    </location>
</feature>
<dbReference type="Gene3D" id="1.20.144.10">
    <property type="entry name" value="Phosphatidic acid phosphatase type 2/haloperoxidase"/>
    <property type="match status" value="2"/>
</dbReference>
<dbReference type="Proteomes" id="UP000593737">
    <property type="component" value="Chromosome"/>
</dbReference>
<dbReference type="InterPro" id="IPR036938">
    <property type="entry name" value="PAP2/HPO_sf"/>
</dbReference>
<dbReference type="KEGG" id="nkf:Nkreftii_003842"/>
<evidence type="ECO:0000313" key="3">
    <source>
        <dbReference type="EMBL" id="QPD06068.1"/>
    </source>
</evidence>
<gene>
    <name evidence="3" type="ORF">Nkreftii_003842</name>
</gene>
<feature type="transmembrane region" description="Helical" evidence="1">
    <location>
        <begin position="194"/>
        <end position="212"/>
    </location>
</feature>